<dbReference type="PRINTS" id="PR00081">
    <property type="entry name" value="GDHRDH"/>
</dbReference>
<comment type="similarity">
    <text evidence="1">Belongs to the short-chain dehydrogenases/reductases (SDR) family.</text>
</comment>
<accession>A0A7W4NQX6</accession>
<dbReference type="InterPro" id="IPR050259">
    <property type="entry name" value="SDR"/>
</dbReference>
<sequence>MKDKVAIVTGASRGIGKAVALRLASEGAMVAVNYRADDVPANALVTEIRGLGGRAQAFRADVSNPYECRRLVENAVAAFWNVDILVSNAGVEFSGQLEDLTPQDFERVFAINVGAQLFMTQAAAAVSAMAANLAPELGERGVTINAIAPGGTATSMARENGRFYTHPALRDVPGDATLKSKTALQSLAQPEEIAAAVAFLVSDDASYITGSTLAVDGGRL</sequence>
<reference evidence="2 3" key="1">
    <citation type="submission" date="2020-04" db="EMBL/GenBank/DDBJ databases">
        <title>Description of novel Gluconacetobacter.</title>
        <authorList>
            <person name="Sombolestani A."/>
        </authorList>
    </citation>
    <scope>NUCLEOTIDE SEQUENCE [LARGE SCALE GENOMIC DNA]</scope>
    <source>
        <strain evidence="2 3">LMG 19747</strain>
    </source>
</reference>
<dbReference type="Pfam" id="PF00106">
    <property type="entry name" value="adh_short"/>
    <property type="match status" value="1"/>
</dbReference>
<dbReference type="PANTHER" id="PTHR42879">
    <property type="entry name" value="3-OXOACYL-(ACYL-CARRIER-PROTEIN) REDUCTASE"/>
    <property type="match status" value="1"/>
</dbReference>
<dbReference type="EMBL" id="JABEQJ010000063">
    <property type="protein sequence ID" value="MBB2162837.1"/>
    <property type="molecule type" value="Genomic_DNA"/>
</dbReference>
<dbReference type="PANTHER" id="PTHR42879:SF2">
    <property type="entry name" value="3-OXOACYL-[ACYL-CARRIER-PROTEIN] REDUCTASE FABG"/>
    <property type="match status" value="1"/>
</dbReference>
<dbReference type="Gene3D" id="3.40.50.720">
    <property type="entry name" value="NAD(P)-binding Rossmann-like Domain"/>
    <property type="match status" value="2"/>
</dbReference>
<name>A0A7W4NQX6_9PROT</name>
<dbReference type="SUPFAM" id="SSF51735">
    <property type="entry name" value="NAD(P)-binding Rossmann-fold domains"/>
    <property type="match status" value="1"/>
</dbReference>
<organism evidence="2 3">
    <name type="scientific">Gluconacetobacter sacchari</name>
    <dbReference type="NCBI Taxonomy" id="92759"/>
    <lineage>
        <taxon>Bacteria</taxon>
        <taxon>Pseudomonadati</taxon>
        <taxon>Pseudomonadota</taxon>
        <taxon>Alphaproteobacteria</taxon>
        <taxon>Acetobacterales</taxon>
        <taxon>Acetobacteraceae</taxon>
        <taxon>Gluconacetobacter</taxon>
    </lineage>
</organism>
<dbReference type="InterPro" id="IPR036291">
    <property type="entry name" value="NAD(P)-bd_dom_sf"/>
</dbReference>
<evidence type="ECO:0000313" key="2">
    <source>
        <dbReference type="EMBL" id="MBB2162837.1"/>
    </source>
</evidence>
<dbReference type="InterPro" id="IPR002347">
    <property type="entry name" value="SDR_fam"/>
</dbReference>
<dbReference type="AlphaFoldDB" id="A0A7W4NQX6"/>
<protein>
    <submittedName>
        <fullName evidence="2">SDR family oxidoreductase</fullName>
    </submittedName>
</protein>
<proteinExistence type="inferred from homology"/>
<gene>
    <name evidence="2" type="ORF">HLH48_22375</name>
</gene>
<evidence type="ECO:0000256" key="1">
    <source>
        <dbReference type="ARBA" id="ARBA00006484"/>
    </source>
</evidence>
<comment type="caution">
    <text evidence="2">The sequence shown here is derived from an EMBL/GenBank/DDBJ whole genome shotgun (WGS) entry which is preliminary data.</text>
</comment>
<dbReference type="Proteomes" id="UP000589085">
    <property type="component" value="Unassembled WGS sequence"/>
</dbReference>
<evidence type="ECO:0000313" key="3">
    <source>
        <dbReference type="Proteomes" id="UP000589085"/>
    </source>
</evidence>